<comment type="similarity">
    <text evidence="2">Belongs to the TonB family.</text>
</comment>
<evidence type="ECO:0000256" key="7">
    <source>
        <dbReference type="ARBA" id="ARBA00022927"/>
    </source>
</evidence>
<keyword evidence="7" id="KW-0653">Protein transport</keyword>
<dbReference type="PANTHER" id="PTHR33446:SF2">
    <property type="entry name" value="PROTEIN TONB"/>
    <property type="match status" value="1"/>
</dbReference>
<evidence type="ECO:0000256" key="10">
    <source>
        <dbReference type="SAM" id="Phobius"/>
    </source>
</evidence>
<feature type="transmembrane region" description="Helical" evidence="10">
    <location>
        <begin position="263"/>
        <end position="280"/>
    </location>
</feature>
<reference evidence="12 13" key="1">
    <citation type="submission" date="2018-07" db="EMBL/GenBank/DDBJ databases">
        <title>Genomic Encyclopedia of Type Strains, Phase IV (KMG-IV): sequencing the most valuable type-strain genomes for metagenomic binning, comparative biology and taxonomic classification.</title>
        <authorList>
            <person name="Goeker M."/>
        </authorList>
    </citation>
    <scope>NUCLEOTIDE SEQUENCE [LARGE SCALE GENOMIC DNA]</scope>
    <source>
        <strain evidence="12 13">DSM 4134</strain>
    </source>
</reference>
<dbReference type="GO" id="GO:0031992">
    <property type="term" value="F:energy transducer activity"/>
    <property type="evidence" value="ECO:0007669"/>
    <property type="project" value="TreeGrafter"/>
</dbReference>
<feature type="transmembrane region" description="Helical" evidence="10">
    <location>
        <begin position="6"/>
        <end position="22"/>
    </location>
</feature>
<evidence type="ECO:0000313" key="13">
    <source>
        <dbReference type="Proteomes" id="UP000256779"/>
    </source>
</evidence>
<evidence type="ECO:0000256" key="4">
    <source>
        <dbReference type="ARBA" id="ARBA00022475"/>
    </source>
</evidence>
<dbReference type="SUPFAM" id="SSF74653">
    <property type="entry name" value="TolA/TonB C-terminal domain"/>
    <property type="match status" value="1"/>
</dbReference>
<dbReference type="EMBL" id="QREG01000026">
    <property type="protein sequence ID" value="RED93172.1"/>
    <property type="molecule type" value="Genomic_DNA"/>
</dbReference>
<evidence type="ECO:0000259" key="11">
    <source>
        <dbReference type="PROSITE" id="PS52015"/>
    </source>
</evidence>
<keyword evidence="5" id="KW-0997">Cell inner membrane</keyword>
<dbReference type="NCBIfam" id="TIGR01352">
    <property type="entry name" value="tonB_Cterm"/>
    <property type="match status" value="1"/>
</dbReference>
<dbReference type="PANTHER" id="PTHR33446">
    <property type="entry name" value="PROTEIN TONB-RELATED"/>
    <property type="match status" value="1"/>
</dbReference>
<feature type="transmembrane region" description="Helical" evidence="10">
    <location>
        <begin position="92"/>
        <end position="114"/>
    </location>
</feature>
<dbReference type="Proteomes" id="UP000256779">
    <property type="component" value="Unassembled WGS sequence"/>
</dbReference>
<feature type="domain" description="TonB C-terminal" evidence="11">
    <location>
        <begin position="403"/>
        <end position="499"/>
    </location>
</feature>
<accession>A0A3D9L062</accession>
<comment type="subcellular location">
    <subcellularLocation>
        <location evidence="1">Cell inner membrane</location>
        <topology evidence="1">Single-pass membrane protein</topology>
        <orientation evidence="1">Periplasmic side</orientation>
    </subcellularLocation>
</comment>
<dbReference type="GO" id="GO:0015031">
    <property type="term" value="P:protein transport"/>
    <property type="evidence" value="ECO:0007669"/>
    <property type="project" value="UniProtKB-KW"/>
</dbReference>
<feature type="transmembrane region" description="Helical" evidence="10">
    <location>
        <begin position="34"/>
        <end position="54"/>
    </location>
</feature>
<dbReference type="RefSeq" id="WP_115869971.1">
    <property type="nucleotide sequence ID" value="NZ_QREG01000026.1"/>
</dbReference>
<gene>
    <name evidence="12" type="ORF">C7460_12611</name>
</gene>
<keyword evidence="3" id="KW-0813">Transport</keyword>
<dbReference type="InterPro" id="IPR008969">
    <property type="entry name" value="CarboxyPept-like_regulatory"/>
</dbReference>
<evidence type="ECO:0000256" key="1">
    <source>
        <dbReference type="ARBA" id="ARBA00004383"/>
    </source>
</evidence>
<dbReference type="CDD" id="cd07341">
    <property type="entry name" value="M56_BlaR1_MecR1_like"/>
    <property type="match status" value="1"/>
</dbReference>
<protein>
    <submittedName>
        <fullName evidence="12">Outer membrane transport energization protein TonB</fullName>
    </submittedName>
</protein>
<proteinExistence type="inferred from homology"/>
<evidence type="ECO:0000256" key="3">
    <source>
        <dbReference type="ARBA" id="ARBA00022448"/>
    </source>
</evidence>
<dbReference type="AlphaFoldDB" id="A0A3D9L062"/>
<name>A0A3D9L062_MARFU</name>
<dbReference type="Gene3D" id="2.60.40.1120">
    <property type="entry name" value="Carboxypeptidase-like, regulatory domain"/>
    <property type="match status" value="1"/>
</dbReference>
<evidence type="ECO:0000256" key="9">
    <source>
        <dbReference type="ARBA" id="ARBA00023136"/>
    </source>
</evidence>
<keyword evidence="9 10" id="KW-0472">Membrane</keyword>
<keyword evidence="8 10" id="KW-1133">Transmembrane helix</keyword>
<dbReference type="PROSITE" id="PS52015">
    <property type="entry name" value="TONB_CTD"/>
    <property type="match status" value="1"/>
</dbReference>
<dbReference type="SUPFAM" id="SSF49464">
    <property type="entry name" value="Carboxypeptidase regulatory domain-like"/>
    <property type="match status" value="1"/>
</dbReference>
<sequence length="582" mass="64701">MNYFIELAIIHSILVAAYCLLLRQERQYGKMRLYLLGTTALALIIPALRLPAFWQLFETNPLPTATQTYTMAPAVIAAQSNSSLDLASLALYTYWIVTVLLLMRIGYSILRLFLLKSQSSAERVNNLTVRKAHGVKGSFTFFQWIFIDPNISEKDESYQLILQHEQAHARLGHTYDILLLEVFRAVCWWLPGAWFARNEMKKIHEYQADAYALKSCPLDQYSNVLISATLKAHGMSMASSFHDGLILKRLKAMKLQMKTIKPWKLGTLAVLSTLLSIAFACNEELDAELKDMGSKSNMISFDQLPADMQKDVAALRDDLVFVEVTVETTDDKALDSKLSEVAALQDIDPESIHSMRVDKSSANAGQIYLALVKDGKNLDYIAQKSKSDEEVFTVVEEQPEFPGGMTAYYEFLSEQMTYPTAAKEKGITGRVYVQFIVMPDGSLSDVKVVKGVDPLLDEEAIRVVKASPNFIPGKQRGKAVKVRMVLPIIFALGDGAVANQEDTPQPEKPNMKVDAEHTDGKWIGTVYGEDNQPLAGVNIIEQGTTNGTVSDRDGSFSLEVSKGASHLVLSHVSYHTARVVAK</sequence>
<dbReference type="InterPro" id="IPR051045">
    <property type="entry name" value="TonB-dependent_transducer"/>
</dbReference>
<evidence type="ECO:0000256" key="8">
    <source>
        <dbReference type="ARBA" id="ARBA00022989"/>
    </source>
</evidence>
<keyword evidence="4" id="KW-1003">Cell membrane</keyword>
<dbReference type="Gene3D" id="3.30.1150.10">
    <property type="match status" value="1"/>
</dbReference>
<evidence type="ECO:0000256" key="6">
    <source>
        <dbReference type="ARBA" id="ARBA00022692"/>
    </source>
</evidence>
<dbReference type="Pfam" id="PF03544">
    <property type="entry name" value="TonB_C"/>
    <property type="match status" value="1"/>
</dbReference>
<dbReference type="GO" id="GO:0055085">
    <property type="term" value="P:transmembrane transport"/>
    <property type="evidence" value="ECO:0007669"/>
    <property type="project" value="InterPro"/>
</dbReference>
<dbReference type="OrthoDB" id="1522859at2"/>
<evidence type="ECO:0000313" key="12">
    <source>
        <dbReference type="EMBL" id="RED93172.1"/>
    </source>
</evidence>
<dbReference type="GO" id="GO:0098797">
    <property type="term" value="C:plasma membrane protein complex"/>
    <property type="evidence" value="ECO:0007669"/>
    <property type="project" value="TreeGrafter"/>
</dbReference>
<evidence type="ECO:0000256" key="5">
    <source>
        <dbReference type="ARBA" id="ARBA00022519"/>
    </source>
</evidence>
<evidence type="ECO:0000256" key="2">
    <source>
        <dbReference type="ARBA" id="ARBA00006555"/>
    </source>
</evidence>
<dbReference type="InterPro" id="IPR037682">
    <property type="entry name" value="TonB_C"/>
</dbReference>
<keyword evidence="13" id="KW-1185">Reference proteome</keyword>
<keyword evidence="6 10" id="KW-0812">Transmembrane</keyword>
<comment type="caution">
    <text evidence="12">The sequence shown here is derived from an EMBL/GenBank/DDBJ whole genome shotgun (WGS) entry which is preliminary data.</text>
</comment>
<dbReference type="InterPro" id="IPR006260">
    <property type="entry name" value="TonB/TolA_C"/>
</dbReference>
<organism evidence="12 13">
    <name type="scientific">Marinoscillum furvescens DSM 4134</name>
    <dbReference type="NCBI Taxonomy" id="1122208"/>
    <lineage>
        <taxon>Bacteria</taxon>
        <taxon>Pseudomonadati</taxon>
        <taxon>Bacteroidota</taxon>
        <taxon>Cytophagia</taxon>
        <taxon>Cytophagales</taxon>
        <taxon>Reichenbachiellaceae</taxon>
        <taxon>Marinoscillum</taxon>
    </lineage>
</organism>
<dbReference type="Pfam" id="PF13715">
    <property type="entry name" value="CarbopepD_reg_2"/>
    <property type="match status" value="1"/>
</dbReference>